<feature type="DNA-binding region" description="OmpR/PhoB-type" evidence="3">
    <location>
        <begin position="1"/>
        <end position="68"/>
    </location>
</feature>
<keyword evidence="4" id="KW-0812">Transmembrane</keyword>
<dbReference type="Gene3D" id="2.120.10.30">
    <property type="entry name" value="TolB, C-terminal domain"/>
    <property type="match status" value="1"/>
</dbReference>
<evidence type="ECO:0000256" key="2">
    <source>
        <dbReference type="ARBA" id="ARBA00023125"/>
    </source>
</evidence>
<evidence type="ECO:0000256" key="1">
    <source>
        <dbReference type="ARBA" id="ARBA00009820"/>
    </source>
</evidence>
<comment type="similarity">
    <text evidence="1">Belongs to the TolB family.</text>
</comment>
<dbReference type="Proteomes" id="UP000324162">
    <property type="component" value="Unassembled WGS sequence"/>
</dbReference>
<dbReference type="Pfam" id="PF00486">
    <property type="entry name" value="Trans_reg_C"/>
    <property type="match status" value="1"/>
</dbReference>
<dbReference type="EMBL" id="SEUK01000056">
    <property type="protein sequence ID" value="KAA1156582.1"/>
    <property type="molecule type" value="Genomic_DNA"/>
</dbReference>
<comment type="caution">
    <text evidence="6">The sequence shown here is derived from an EMBL/GenBank/DDBJ whole genome shotgun (WGS) entry which is preliminary data.</text>
</comment>
<dbReference type="GO" id="GO:0003677">
    <property type="term" value="F:DNA binding"/>
    <property type="evidence" value="ECO:0007669"/>
    <property type="project" value="UniProtKB-UniRule"/>
</dbReference>
<dbReference type="PANTHER" id="PTHR36842">
    <property type="entry name" value="PROTEIN TOLB HOMOLOG"/>
    <property type="match status" value="1"/>
</dbReference>
<dbReference type="GO" id="GO:0000160">
    <property type="term" value="P:phosphorelay signal transduction system"/>
    <property type="evidence" value="ECO:0007669"/>
    <property type="project" value="InterPro"/>
</dbReference>
<dbReference type="SUPFAM" id="SSF46894">
    <property type="entry name" value="C-terminal effector domain of the bipartite response regulators"/>
    <property type="match status" value="1"/>
</dbReference>
<dbReference type="InterPro" id="IPR011042">
    <property type="entry name" value="6-blade_b-propeller_TolB-like"/>
</dbReference>
<keyword evidence="4" id="KW-0472">Membrane</keyword>
<sequence length="635" mass="72760">MDVLQYMYSHRGSVVSQEQIFSAVWPNATFSPSYVQRCIALLRKALGEDSKNPRYIITHPKRGYSLEVAEPQPNKPKRIYLSALVILMITLGGIASWLYPDTPQVKTRFTKLMPISSSEENESSISLSHNGEYIAFVRGDKSKQAIWLKNLRSGKEVKLTQKQSTYHSLGWSSDDSEIAFVNQDDTQTLGYFTLDKLTLQSANYRTIYTFKDFKITSQQLEWANNNHIYFIEKRQSDNHTQLSTIDLTTQEKRVIKEAAGQDWMMLHALSPSQKSIALASESGQNQYRIDLFDLETSLTKTLATVEDGVQGLSWHPNAQQLLISNKHQLQLLNLQGQLTKLAFNNYHIIRDAHFSLSGNDILMELVKVDVDIIRSTRQEPTQFETLVDTSSVDFLPVYSPDSSKFVFESHRFGTKQLFLYENGTQTLIFSNPNNEELFGIVWSKDAEEVITASKNTLFRINLKEQSFDRIPHSYHSFYLREMYHHEAAILVSYRAADGVTFHPAKFDLETLELTPYTGSGKRLACYAMDIDEQDLVYFSNEKQVFRLNEKNELEIIWKSPAKEIIGLAVHESVMTVTLADKDGYEMNEIEFKTGSSKAIFKGNDDGKMLINASHDFQQFLYLTVPKRIRTLVRLN</sequence>
<feature type="domain" description="OmpR/PhoB-type" evidence="5">
    <location>
        <begin position="1"/>
        <end position="68"/>
    </location>
</feature>
<dbReference type="Pfam" id="PF07676">
    <property type="entry name" value="PD40"/>
    <property type="match status" value="1"/>
</dbReference>
<evidence type="ECO:0000313" key="7">
    <source>
        <dbReference type="Proteomes" id="UP000324162"/>
    </source>
</evidence>
<protein>
    <submittedName>
        <fullName evidence="6">TolB protein</fullName>
    </submittedName>
</protein>
<dbReference type="SMART" id="SM00862">
    <property type="entry name" value="Trans_reg_C"/>
    <property type="match status" value="1"/>
</dbReference>
<dbReference type="PANTHER" id="PTHR36842:SF1">
    <property type="entry name" value="PROTEIN TOLB"/>
    <property type="match status" value="1"/>
</dbReference>
<keyword evidence="2 3" id="KW-0238">DNA-binding</keyword>
<evidence type="ECO:0000256" key="4">
    <source>
        <dbReference type="SAM" id="Phobius"/>
    </source>
</evidence>
<keyword evidence="4" id="KW-1133">Transmembrane helix</keyword>
<dbReference type="PROSITE" id="PS51755">
    <property type="entry name" value="OMPR_PHOB"/>
    <property type="match status" value="1"/>
</dbReference>
<dbReference type="Gene3D" id="1.10.10.10">
    <property type="entry name" value="Winged helix-like DNA-binding domain superfamily/Winged helix DNA-binding domain"/>
    <property type="match status" value="1"/>
</dbReference>
<evidence type="ECO:0000259" key="5">
    <source>
        <dbReference type="PROSITE" id="PS51755"/>
    </source>
</evidence>
<evidence type="ECO:0000256" key="3">
    <source>
        <dbReference type="PROSITE-ProRule" id="PRU01091"/>
    </source>
</evidence>
<evidence type="ECO:0000313" key="6">
    <source>
        <dbReference type="EMBL" id="KAA1156582.1"/>
    </source>
</evidence>
<dbReference type="AlphaFoldDB" id="A0AB73BBT9"/>
<reference evidence="6 7" key="1">
    <citation type="submission" date="2019-01" db="EMBL/GenBank/DDBJ databases">
        <title>Genome sequences of marine Pseudoalteromonas species.</title>
        <authorList>
            <person name="Boraston A.B."/>
            <person name="Hehemann J.-H."/>
            <person name="Vickers C.J."/>
            <person name="Salama-Alber O."/>
            <person name="Abe K."/>
            <person name="Hettle A.J."/>
        </authorList>
    </citation>
    <scope>NUCLEOTIDE SEQUENCE [LARGE SCALE GENOMIC DNA]</scope>
    <source>
        <strain evidence="6 7">PS42</strain>
    </source>
</reference>
<accession>A0AB73BBT9</accession>
<dbReference type="SUPFAM" id="SSF69304">
    <property type="entry name" value="Tricorn protease N-terminal domain"/>
    <property type="match status" value="1"/>
</dbReference>
<name>A0AB73BBT9_9GAMM</name>
<dbReference type="InterPro" id="IPR011659">
    <property type="entry name" value="WD40"/>
</dbReference>
<proteinExistence type="inferred from homology"/>
<dbReference type="InterPro" id="IPR016032">
    <property type="entry name" value="Sig_transdc_resp-reg_C-effctor"/>
</dbReference>
<dbReference type="InterPro" id="IPR001867">
    <property type="entry name" value="OmpR/PhoB-type_DNA-bd"/>
</dbReference>
<dbReference type="SUPFAM" id="SSF82171">
    <property type="entry name" value="DPP6 N-terminal domain-like"/>
    <property type="match status" value="1"/>
</dbReference>
<dbReference type="InterPro" id="IPR036388">
    <property type="entry name" value="WH-like_DNA-bd_sf"/>
</dbReference>
<feature type="transmembrane region" description="Helical" evidence="4">
    <location>
        <begin position="79"/>
        <end position="99"/>
    </location>
</feature>
<dbReference type="GO" id="GO:0006355">
    <property type="term" value="P:regulation of DNA-templated transcription"/>
    <property type="evidence" value="ECO:0007669"/>
    <property type="project" value="InterPro"/>
</dbReference>
<organism evidence="6 7">
    <name type="scientific">Pseudoalteromonas fuliginea</name>
    <dbReference type="NCBI Taxonomy" id="1872678"/>
    <lineage>
        <taxon>Bacteria</taxon>
        <taxon>Pseudomonadati</taxon>
        <taxon>Pseudomonadota</taxon>
        <taxon>Gammaproteobacteria</taxon>
        <taxon>Alteromonadales</taxon>
        <taxon>Pseudoalteromonadaceae</taxon>
        <taxon>Pseudoalteromonas</taxon>
    </lineage>
</organism>
<gene>
    <name evidence="6" type="ORF">EU508_20600</name>
</gene>
<dbReference type="CDD" id="cd00383">
    <property type="entry name" value="trans_reg_C"/>
    <property type="match status" value="1"/>
</dbReference>